<accession>A0A552US79</accession>
<organism evidence="1 2">
    <name type="scientific">Flavobacterium zepuense</name>
    <dbReference type="NCBI Taxonomy" id="2593302"/>
    <lineage>
        <taxon>Bacteria</taxon>
        <taxon>Pseudomonadati</taxon>
        <taxon>Bacteroidota</taxon>
        <taxon>Flavobacteriia</taxon>
        <taxon>Flavobacteriales</taxon>
        <taxon>Flavobacteriaceae</taxon>
        <taxon>Flavobacterium</taxon>
    </lineage>
</organism>
<dbReference type="InterPro" id="IPR014937">
    <property type="entry name" value="DUF1810"/>
</dbReference>
<dbReference type="EMBL" id="VJVZ01000025">
    <property type="protein sequence ID" value="TRW21037.1"/>
    <property type="molecule type" value="Genomic_DNA"/>
</dbReference>
<dbReference type="Gene3D" id="1.25.40.380">
    <property type="entry name" value="Protein of unknown function DUF1810"/>
    <property type="match status" value="1"/>
</dbReference>
<dbReference type="OrthoDB" id="9801870at2"/>
<protein>
    <submittedName>
        <fullName evidence="1">DUF1810 domain-containing protein</fullName>
    </submittedName>
</protein>
<dbReference type="SUPFAM" id="SSF140736">
    <property type="entry name" value="Rv1873-like"/>
    <property type="match status" value="1"/>
</dbReference>
<feature type="non-terminal residue" evidence="1">
    <location>
        <position position="1"/>
    </location>
</feature>
<gene>
    <name evidence="1" type="ORF">FMM05_20705</name>
</gene>
<sequence length="91" mass="10135">SIYYAIEGLAEATDYLKHPVLGKNLIEISRAVMTVEGRTANEIFGSPDDLKLRSSMTLFAQVKGADPVFNEVLIRYFAGLFDPLTLKLLEK</sequence>
<proteinExistence type="predicted"/>
<dbReference type="Pfam" id="PF08837">
    <property type="entry name" value="DUF1810"/>
    <property type="match status" value="1"/>
</dbReference>
<comment type="caution">
    <text evidence="1">The sequence shown here is derived from an EMBL/GenBank/DDBJ whole genome shotgun (WGS) entry which is preliminary data.</text>
</comment>
<dbReference type="AlphaFoldDB" id="A0A552US79"/>
<name>A0A552US79_9FLAO</name>
<dbReference type="Proteomes" id="UP000320643">
    <property type="component" value="Unassembled WGS sequence"/>
</dbReference>
<keyword evidence="2" id="KW-1185">Reference proteome</keyword>
<evidence type="ECO:0000313" key="1">
    <source>
        <dbReference type="EMBL" id="TRW21037.1"/>
    </source>
</evidence>
<reference evidence="1 2" key="1">
    <citation type="submission" date="2019-07" db="EMBL/GenBank/DDBJ databases">
        <title>Flavobacterium sp. nov., isolated from glacier ice.</title>
        <authorList>
            <person name="Liu Q."/>
            <person name="Xin Y.-H."/>
        </authorList>
    </citation>
    <scope>NUCLEOTIDE SEQUENCE [LARGE SCALE GENOMIC DNA]</scope>
    <source>
        <strain evidence="1 2">ZT4R6</strain>
    </source>
</reference>
<dbReference type="InterPro" id="IPR036287">
    <property type="entry name" value="Rv1873-like_sf"/>
</dbReference>
<evidence type="ECO:0000313" key="2">
    <source>
        <dbReference type="Proteomes" id="UP000320643"/>
    </source>
</evidence>
<dbReference type="RefSeq" id="WP_143375338.1">
    <property type="nucleotide sequence ID" value="NZ_VJVZ01000025.1"/>
</dbReference>